<dbReference type="AlphaFoldDB" id="Q3B1A4"/>
<dbReference type="HOGENOM" id="CLU_876311_0_0_10"/>
<feature type="domain" description="Organic solvent tolerance-like N-terminal" evidence="2">
    <location>
        <begin position="70"/>
        <end position="166"/>
    </location>
</feature>
<sequence>MAAGGKEYVFHSVETFSTLRKQETLIFFKAPNNHAPMTRPGRLLILTASILLLQDAPLPGLHHNTAHAEKKKIILRHADTIEGGEDAGGSFRAAIGNVLFEKDNLTLSCDRTTDYEGQDRIVMNGHVRISDGAKEIFGDDGVFHPSTDVCELHGNVRGRMLDNSMMVRSRKAVFNNQENRLWFYDNAIGWRYNEQVSGDILRIQFKPVDENAPSKDGGGKQKIDEMQVHGHAFYATRDTLTADPEGYDQLSGRHIVVLIGDDSKVKGVTVTKEAESLVHIYDNDGMEKPDGSGKGNSSDKGKGSDDGAKKLSGINYSSGDRIKMIFKEGTLKKMNVTGNAEGTEYPPELRGSVNLPKFKWREDERPFGKQAAGDRTAAGIKTVDKGAEAPERESLP</sequence>
<feature type="region of interest" description="Disordered" evidence="1">
    <location>
        <begin position="281"/>
        <end position="313"/>
    </location>
</feature>
<dbReference type="InterPro" id="IPR005653">
    <property type="entry name" value="OstA-like_N"/>
</dbReference>
<gene>
    <name evidence="3" type="ordered locus">Plut_2035</name>
</gene>
<dbReference type="STRING" id="319225.Plut_2035"/>
<dbReference type="Proteomes" id="UP000002709">
    <property type="component" value="Chromosome"/>
</dbReference>
<dbReference type="Gene3D" id="2.60.450.10">
    <property type="entry name" value="Lipopolysaccharide (LPS) transport protein A like domain"/>
    <property type="match status" value="1"/>
</dbReference>
<organism evidence="3 4">
    <name type="scientific">Chlorobium luteolum (strain DSM 273 / BCRC 81028 / 2530)</name>
    <name type="common">Pelodictyon luteolum</name>
    <dbReference type="NCBI Taxonomy" id="319225"/>
    <lineage>
        <taxon>Bacteria</taxon>
        <taxon>Pseudomonadati</taxon>
        <taxon>Chlorobiota</taxon>
        <taxon>Chlorobiia</taxon>
        <taxon>Chlorobiales</taxon>
        <taxon>Chlorobiaceae</taxon>
        <taxon>Chlorobium/Pelodictyon group</taxon>
        <taxon>Pelodictyon</taxon>
    </lineage>
</organism>
<keyword evidence="4" id="KW-1185">Reference proteome</keyword>
<dbReference type="Pfam" id="PF13100">
    <property type="entry name" value="OstA_2"/>
    <property type="match status" value="1"/>
</dbReference>
<accession>Q3B1A4</accession>
<evidence type="ECO:0000256" key="1">
    <source>
        <dbReference type="SAM" id="MobiDB-lite"/>
    </source>
</evidence>
<dbReference type="eggNOG" id="COG1452">
    <property type="taxonomic scope" value="Bacteria"/>
</dbReference>
<protein>
    <recommendedName>
        <fullName evidence="2">Organic solvent tolerance-like N-terminal domain-containing protein</fullName>
    </recommendedName>
</protein>
<evidence type="ECO:0000259" key="2">
    <source>
        <dbReference type="Pfam" id="PF13100"/>
    </source>
</evidence>
<feature type="compositionally biased region" description="Basic and acidic residues" evidence="1">
    <location>
        <begin position="382"/>
        <end position="396"/>
    </location>
</feature>
<proteinExistence type="predicted"/>
<evidence type="ECO:0000313" key="4">
    <source>
        <dbReference type="Proteomes" id="UP000002709"/>
    </source>
</evidence>
<dbReference type="KEGG" id="plt:Plut_2035"/>
<evidence type="ECO:0000313" key="3">
    <source>
        <dbReference type="EMBL" id="ABB24877.1"/>
    </source>
</evidence>
<feature type="compositionally biased region" description="Basic and acidic residues" evidence="1">
    <location>
        <begin position="281"/>
        <end position="309"/>
    </location>
</feature>
<reference evidence="4" key="1">
    <citation type="submission" date="2005-08" db="EMBL/GenBank/DDBJ databases">
        <title>Complete sequence of Pelodictyon luteolum DSM 273.</title>
        <authorList>
            <consortium name="US DOE Joint Genome Institute"/>
            <person name="Copeland A."/>
            <person name="Lucas S."/>
            <person name="Lapidus A."/>
            <person name="Barry K."/>
            <person name="Detter J.C."/>
            <person name="Glavina T."/>
            <person name="Hammon N."/>
            <person name="Israni S."/>
            <person name="Pitluck S."/>
            <person name="Bryant D."/>
            <person name="Schmutz J."/>
            <person name="Larimer F."/>
            <person name="Land M."/>
            <person name="Kyrpides N."/>
            <person name="Ivanova N."/>
            <person name="Richardson P."/>
        </authorList>
    </citation>
    <scope>NUCLEOTIDE SEQUENCE [LARGE SCALE GENOMIC DNA]</scope>
    <source>
        <strain evidence="4">DSM 273 / BCRC 81028 / 2530</strain>
    </source>
</reference>
<name>Q3B1A4_CHLL3</name>
<feature type="region of interest" description="Disordered" evidence="1">
    <location>
        <begin position="366"/>
        <end position="396"/>
    </location>
</feature>
<dbReference type="EMBL" id="CP000096">
    <property type="protein sequence ID" value="ABB24877.1"/>
    <property type="molecule type" value="Genomic_DNA"/>
</dbReference>